<dbReference type="RefSeq" id="WP_003338623.1">
    <property type="nucleotide sequence ID" value="NZ_CP007806.1"/>
</dbReference>
<dbReference type="PANTHER" id="PTHR22916">
    <property type="entry name" value="GLYCOSYLTRANSFERASE"/>
    <property type="match status" value="1"/>
</dbReference>
<dbReference type="PANTHER" id="PTHR22916:SF3">
    <property type="entry name" value="UDP-GLCNAC:BETAGAL BETA-1,3-N-ACETYLGLUCOSAMINYLTRANSFERASE-LIKE PROTEIN 1"/>
    <property type="match status" value="1"/>
</dbReference>
<dbReference type="EMBL" id="CP007806">
    <property type="protein sequence ID" value="AIG26297.1"/>
    <property type="molecule type" value="Genomic_DNA"/>
</dbReference>
<accession>A0A075R143</accession>
<gene>
    <name evidence="3" type="ORF">BRLA_c019760</name>
</gene>
<protein>
    <submittedName>
        <fullName evidence="3">Glycosyl transferase 2 family protein</fullName>
    </submittedName>
</protein>
<organism evidence="3 4">
    <name type="scientific">Brevibacillus laterosporus LMG 15441</name>
    <dbReference type="NCBI Taxonomy" id="1042163"/>
    <lineage>
        <taxon>Bacteria</taxon>
        <taxon>Bacillati</taxon>
        <taxon>Bacillota</taxon>
        <taxon>Bacilli</taxon>
        <taxon>Bacillales</taxon>
        <taxon>Paenibacillaceae</taxon>
        <taxon>Brevibacillus</taxon>
    </lineage>
</organism>
<evidence type="ECO:0000259" key="2">
    <source>
        <dbReference type="Pfam" id="PF00535"/>
    </source>
</evidence>
<reference evidence="3 4" key="1">
    <citation type="journal article" date="2011" name="J. Bacteriol.">
        <title>Genome sequence of Brevibacillus laterosporus LMG 15441, a pathogen of invertebrates.</title>
        <authorList>
            <person name="Djukic M."/>
            <person name="Poehlein A."/>
            <person name="Thurmer A."/>
            <person name="Daniel R."/>
        </authorList>
    </citation>
    <scope>NUCLEOTIDE SEQUENCE [LARGE SCALE GENOMIC DNA]</scope>
    <source>
        <strain evidence="3 4">LMG 15441</strain>
    </source>
</reference>
<keyword evidence="4" id="KW-1185">Reference proteome</keyword>
<dbReference type="InterPro" id="IPR001173">
    <property type="entry name" value="Glyco_trans_2-like"/>
</dbReference>
<evidence type="ECO:0000313" key="4">
    <source>
        <dbReference type="Proteomes" id="UP000005850"/>
    </source>
</evidence>
<dbReference type="InterPro" id="IPR029044">
    <property type="entry name" value="Nucleotide-diphossugar_trans"/>
</dbReference>
<name>A0A075R143_BRELA</name>
<dbReference type="GO" id="GO:0016758">
    <property type="term" value="F:hexosyltransferase activity"/>
    <property type="evidence" value="ECO:0007669"/>
    <property type="project" value="UniProtKB-ARBA"/>
</dbReference>
<feature type="domain" description="Glycosyltransferase 2-like" evidence="2">
    <location>
        <begin position="16"/>
        <end position="141"/>
    </location>
</feature>
<comment type="similarity">
    <text evidence="1">Belongs to the glycosyltransferase 2 family.</text>
</comment>
<dbReference type="eggNOG" id="COG1215">
    <property type="taxonomic scope" value="Bacteria"/>
</dbReference>
<dbReference type="STRING" id="1042163.BRLA_c019760"/>
<evidence type="ECO:0000313" key="3">
    <source>
        <dbReference type="EMBL" id="AIG26297.1"/>
    </source>
</evidence>
<keyword evidence="3" id="KW-0808">Transferase</keyword>
<dbReference type="Pfam" id="PF00535">
    <property type="entry name" value="Glycos_transf_2"/>
    <property type="match status" value="1"/>
</dbReference>
<dbReference type="Gene3D" id="3.90.550.10">
    <property type="entry name" value="Spore Coat Polysaccharide Biosynthesis Protein SpsA, Chain A"/>
    <property type="match status" value="1"/>
</dbReference>
<proteinExistence type="inferred from homology"/>
<dbReference type="SUPFAM" id="SSF53448">
    <property type="entry name" value="Nucleotide-diphospho-sugar transferases"/>
    <property type="match status" value="1"/>
</dbReference>
<dbReference type="HOGENOM" id="CLU_025996_0_7_9"/>
<sequence>MTDIEIEDNAVIPMFTVVIPTYNRSDMLKKAIKSVLKQTCDDWEILVMDDASTDSTEEIVANTFTHSKIRYYRMEKNSGISKVMNKALGLTRTPYLIQLDSDDWLAKRTLERFKQVILKNQHSQKKEKCALYYGNMNVWRVYKGKYRKRKGIRHRQIRGKYDFLQYDGWMVAPRCYRVNALQEVGGWDTSDKYGGRIMEDRRMILRLIEKFPVQHIDKTLYNRTKHRKQLTEPGSIQKRNYLRRQTYEYYLKRWGNKYRAIFGTRGRFLVIKQLVRRKKKRGHRK</sequence>
<dbReference type="Proteomes" id="UP000005850">
    <property type="component" value="Chromosome"/>
</dbReference>
<evidence type="ECO:0000256" key="1">
    <source>
        <dbReference type="ARBA" id="ARBA00006739"/>
    </source>
</evidence>
<dbReference type="KEGG" id="blr:BRLA_c019760"/>
<dbReference type="AlphaFoldDB" id="A0A075R143"/>